<dbReference type="AlphaFoldDB" id="A0AA39Q4E7"/>
<dbReference type="InterPro" id="IPR002347">
    <property type="entry name" value="SDR_fam"/>
</dbReference>
<evidence type="ECO:0000313" key="6">
    <source>
        <dbReference type="Proteomes" id="UP001175228"/>
    </source>
</evidence>
<dbReference type="GO" id="GO:0006654">
    <property type="term" value="P:phosphatidic acid biosynthetic process"/>
    <property type="evidence" value="ECO:0007669"/>
    <property type="project" value="TreeGrafter"/>
</dbReference>
<dbReference type="Pfam" id="PF00106">
    <property type="entry name" value="adh_short"/>
    <property type="match status" value="1"/>
</dbReference>
<dbReference type="InterPro" id="IPR020904">
    <property type="entry name" value="Sc_DH/Rdtase_CS"/>
</dbReference>
<keyword evidence="3" id="KW-0560">Oxidoreductase</keyword>
<feature type="region of interest" description="Disordered" evidence="4">
    <location>
        <begin position="1"/>
        <end position="28"/>
    </location>
</feature>
<dbReference type="SUPFAM" id="SSF51735">
    <property type="entry name" value="NAD(P)-binding Rossmann-fold domains"/>
    <property type="match status" value="1"/>
</dbReference>
<evidence type="ECO:0000256" key="3">
    <source>
        <dbReference type="ARBA" id="ARBA00023002"/>
    </source>
</evidence>
<dbReference type="PANTHER" id="PTHR44169">
    <property type="entry name" value="NADPH-DEPENDENT 1-ACYLDIHYDROXYACETONE PHOSPHATE REDUCTASE"/>
    <property type="match status" value="1"/>
</dbReference>
<dbReference type="GO" id="GO:0004806">
    <property type="term" value="F:triacylglycerol lipase activity"/>
    <property type="evidence" value="ECO:0007669"/>
    <property type="project" value="TreeGrafter"/>
</dbReference>
<dbReference type="Gene3D" id="3.40.50.720">
    <property type="entry name" value="NAD(P)-binding Rossmann-like Domain"/>
    <property type="match status" value="1"/>
</dbReference>
<proteinExistence type="inferred from homology"/>
<evidence type="ECO:0000256" key="4">
    <source>
        <dbReference type="SAM" id="MobiDB-lite"/>
    </source>
</evidence>
<gene>
    <name evidence="5" type="ORF">EDD18DRAFT_1354993</name>
</gene>
<evidence type="ECO:0000313" key="5">
    <source>
        <dbReference type="EMBL" id="KAK0494989.1"/>
    </source>
</evidence>
<dbReference type="EMBL" id="JAUEPU010000019">
    <property type="protein sequence ID" value="KAK0494989.1"/>
    <property type="molecule type" value="Genomic_DNA"/>
</dbReference>
<keyword evidence="2" id="KW-0521">NADP</keyword>
<dbReference type="GO" id="GO:0005783">
    <property type="term" value="C:endoplasmic reticulum"/>
    <property type="evidence" value="ECO:0007669"/>
    <property type="project" value="TreeGrafter"/>
</dbReference>
<reference evidence="5" key="1">
    <citation type="submission" date="2023-06" db="EMBL/GenBank/DDBJ databases">
        <authorList>
            <consortium name="Lawrence Berkeley National Laboratory"/>
            <person name="Ahrendt S."/>
            <person name="Sahu N."/>
            <person name="Indic B."/>
            <person name="Wong-Bajracharya J."/>
            <person name="Merenyi Z."/>
            <person name="Ke H.-M."/>
            <person name="Monk M."/>
            <person name="Kocsube S."/>
            <person name="Drula E."/>
            <person name="Lipzen A."/>
            <person name="Balint B."/>
            <person name="Henrissat B."/>
            <person name="Andreopoulos B."/>
            <person name="Martin F.M."/>
            <person name="Harder C.B."/>
            <person name="Rigling D."/>
            <person name="Ford K.L."/>
            <person name="Foster G.D."/>
            <person name="Pangilinan J."/>
            <person name="Papanicolaou A."/>
            <person name="Barry K."/>
            <person name="LaButti K."/>
            <person name="Viragh M."/>
            <person name="Koriabine M."/>
            <person name="Yan M."/>
            <person name="Riley R."/>
            <person name="Champramary S."/>
            <person name="Plett K.L."/>
            <person name="Tsai I.J."/>
            <person name="Slot J."/>
            <person name="Sipos G."/>
            <person name="Plett J."/>
            <person name="Nagy L.G."/>
            <person name="Grigoriev I.V."/>
        </authorList>
    </citation>
    <scope>NUCLEOTIDE SEQUENCE</scope>
    <source>
        <strain evidence="5">HWK02</strain>
    </source>
</reference>
<dbReference type="GO" id="GO:0005811">
    <property type="term" value="C:lipid droplet"/>
    <property type="evidence" value="ECO:0007669"/>
    <property type="project" value="TreeGrafter"/>
</dbReference>
<organism evidence="5 6">
    <name type="scientific">Armillaria luteobubalina</name>
    <dbReference type="NCBI Taxonomy" id="153913"/>
    <lineage>
        <taxon>Eukaryota</taxon>
        <taxon>Fungi</taxon>
        <taxon>Dikarya</taxon>
        <taxon>Basidiomycota</taxon>
        <taxon>Agaricomycotina</taxon>
        <taxon>Agaricomycetes</taxon>
        <taxon>Agaricomycetidae</taxon>
        <taxon>Agaricales</taxon>
        <taxon>Marasmiineae</taxon>
        <taxon>Physalacriaceae</taxon>
        <taxon>Armillaria</taxon>
    </lineage>
</organism>
<comment type="similarity">
    <text evidence="1">Belongs to the short-chain dehydrogenases/reductases (SDR) family.</text>
</comment>
<evidence type="ECO:0000256" key="1">
    <source>
        <dbReference type="ARBA" id="ARBA00006484"/>
    </source>
</evidence>
<dbReference type="GO" id="GO:0019433">
    <property type="term" value="P:triglyceride catabolic process"/>
    <property type="evidence" value="ECO:0007669"/>
    <property type="project" value="TreeGrafter"/>
</dbReference>
<comment type="caution">
    <text evidence="5">The sequence shown here is derived from an EMBL/GenBank/DDBJ whole genome shotgun (WGS) entry which is preliminary data.</text>
</comment>
<dbReference type="PROSITE" id="PS00061">
    <property type="entry name" value="ADH_SHORT"/>
    <property type="match status" value="1"/>
</dbReference>
<evidence type="ECO:0000256" key="2">
    <source>
        <dbReference type="ARBA" id="ARBA00022857"/>
    </source>
</evidence>
<dbReference type="GO" id="GO:0000140">
    <property type="term" value="F:acylglycerone-phosphate reductase (NADP+) activity"/>
    <property type="evidence" value="ECO:0007669"/>
    <property type="project" value="TreeGrafter"/>
</dbReference>
<sequence length="344" mass="37755">MNLGTPDTPRSADSAEAAGRSSSHHPAPMKPWKVRYVALLRASRCNKRLTHSTTSFHASKKYGVDHRVLETLSLENSTNKESSGLSPLVYCTLKRLVSDLVVFATARNETALSELSNSGIKTFALDVTNESRSSGFATKWRKLLESSGQTFLSAAADLDMKRVQDLYNVNVFGVMRMVKAFVPLLVASGDACILQVGSVAGVTPYPFGSTYSSSKAALHTYGNTLRIELSPFNIKVVNLCTGSVKSDIIETKLNPLPGSSLYKSIESIVLGKRKEVSQGGAMSAEDYAKNVVLEALKANPRAWLWEGSKSRFVWMVDTFLPRTAFDNMMKRWYGLDHIRSGLQT</sequence>
<accession>A0AA39Q4E7</accession>
<dbReference type="PANTHER" id="PTHR44169:SF6">
    <property type="entry name" value="NADPH-DEPENDENT 1-ACYLDIHYDROXYACETONE PHOSPHATE REDUCTASE"/>
    <property type="match status" value="1"/>
</dbReference>
<evidence type="ECO:0008006" key="7">
    <source>
        <dbReference type="Google" id="ProtNLM"/>
    </source>
</evidence>
<dbReference type="InterPro" id="IPR036291">
    <property type="entry name" value="NAD(P)-bd_dom_sf"/>
</dbReference>
<dbReference type="Proteomes" id="UP001175228">
    <property type="component" value="Unassembled WGS sequence"/>
</dbReference>
<name>A0AA39Q4E7_9AGAR</name>
<keyword evidence="6" id="KW-1185">Reference proteome</keyword>
<protein>
    <recommendedName>
        <fullName evidence="7">NAD(P)-binding protein</fullName>
    </recommendedName>
</protein>